<evidence type="ECO:0000256" key="9">
    <source>
        <dbReference type="ARBA" id="ARBA00023170"/>
    </source>
</evidence>
<evidence type="ECO:0000313" key="11">
    <source>
        <dbReference type="EMBL" id="KAK4727750.1"/>
    </source>
</evidence>
<dbReference type="InterPro" id="IPR001611">
    <property type="entry name" value="Leu-rich_rpt"/>
</dbReference>
<dbReference type="InterPro" id="IPR032675">
    <property type="entry name" value="LRR_dom_sf"/>
</dbReference>
<evidence type="ECO:0000256" key="3">
    <source>
        <dbReference type="ARBA" id="ARBA00022475"/>
    </source>
</evidence>
<evidence type="ECO:0000256" key="1">
    <source>
        <dbReference type="ARBA" id="ARBA00004251"/>
    </source>
</evidence>
<keyword evidence="10" id="KW-0325">Glycoprotein</keyword>
<dbReference type="GO" id="GO:0005886">
    <property type="term" value="C:plasma membrane"/>
    <property type="evidence" value="ECO:0007669"/>
    <property type="project" value="UniProtKB-SubCell"/>
</dbReference>
<protein>
    <submittedName>
        <fullName evidence="11">Uncharacterized protein</fullName>
    </submittedName>
</protein>
<evidence type="ECO:0000256" key="10">
    <source>
        <dbReference type="ARBA" id="ARBA00023180"/>
    </source>
</evidence>
<organism evidence="11 12">
    <name type="scientific">Solanum pinnatisectum</name>
    <name type="common">tansyleaf nightshade</name>
    <dbReference type="NCBI Taxonomy" id="50273"/>
    <lineage>
        <taxon>Eukaryota</taxon>
        <taxon>Viridiplantae</taxon>
        <taxon>Streptophyta</taxon>
        <taxon>Embryophyta</taxon>
        <taxon>Tracheophyta</taxon>
        <taxon>Spermatophyta</taxon>
        <taxon>Magnoliopsida</taxon>
        <taxon>eudicotyledons</taxon>
        <taxon>Gunneridae</taxon>
        <taxon>Pentapetalae</taxon>
        <taxon>asterids</taxon>
        <taxon>lamiids</taxon>
        <taxon>Solanales</taxon>
        <taxon>Solanaceae</taxon>
        <taxon>Solanoideae</taxon>
        <taxon>Solaneae</taxon>
        <taxon>Solanum</taxon>
    </lineage>
</organism>
<evidence type="ECO:0000256" key="5">
    <source>
        <dbReference type="ARBA" id="ARBA00022692"/>
    </source>
</evidence>
<dbReference type="PANTHER" id="PTHR27004">
    <property type="entry name" value="RECEPTOR-LIKE PROTEIN 12 ISOFORM X1"/>
    <property type="match status" value="1"/>
</dbReference>
<name>A0AAV9LPT3_9SOLN</name>
<evidence type="ECO:0000256" key="8">
    <source>
        <dbReference type="ARBA" id="ARBA00023136"/>
    </source>
</evidence>
<keyword evidence="5" id="KW-0812">Transmembrane</keyword>
<dbReference type="SUPFAM" id="SSF52058">
    <property type="entry name" value="L domain-like"/>
    <property type="match status" value="1"/>
</dbReference>
<dbReference type="Pfam" id="PF00560">
    <property type="entry name" value="LRR_1"/>
    <property type="match status" value="2"/>
</dbReference>
<sequence length="172" mass="19229">MVELSVLDFRRNNFTGSLPPFCAQTDSLRAIVLNGNLFKEPVPVSLLNCVGLEVLDLGNDAINDIFPAWLGTLQELQVLILKFNLFHGPISDIPMEWGQLNMLEALDLSWNRLTGKIPQGLTRMNFLVVLKLFQNHLVAPIPHGPQFNTFENDSYGGNVDLCGPPIKAMWNE</sequence>
<evidence type="ECO:0000256" key="6">
    <source>
        <dbReference type="ARBA" id="ARBA00022737"/>
    </source>
</evidence>
<comment type="subcellular location">
    <subcellularLocation>
        <location evidence="1">Cell membrane</location>
        <topology evidence="1">Single-pass type I membrane protein</topology>
    </subcellularLocation>
</comment>
<evidence type="ECO:0000256" key="2">
    <source>
        <dbReference type="ARBA" id="ARBA00009592"/>
    </source>
</evidence>
<dbReference type="Gene3D" id="3.80.10.10">
    <property type="entry name" value="Ribonuclease Inhibitor"/>
    <property type="match status" value="2"/>
</dbReference>
<evidence type="ECO:0000256" key="4">
    <source>
        <dbReference type="ARBA" id="ARBA00022614"/>
    </source>
</evidence>
<dbReference type="PANTHER" id="PTHR27004:SF412">
    <property type="entry name" value="RECEPTOR-LIKE PROTEIN 12"/>
    <property type="match status" value="1"/>
</dbReference>
<keyword evidence="6" id="KW-0677">Repeat</keyword>
<comment type="caution">
    <text evidence="11">The sequence shown here is derived from an EMBL/GenBank/DDBJ whole genome shotgun (WGS) entry which is preliminary data.</text>
</comment>
<reference evidence="11 12" key="1">
    <citation type="submission" date="2023-10" db="EMBL/GenBank/DDBJ databases">
        <title>Genome-Wide Identification Analysis in wild type Solanum Pinnatisectum Reveals Some Genes Defensing Phytophthora Infestans.</title>
        <authorList>
            <person name="Sun C."/>
        </authorList>
    </citation>
    <scope>NUCLEOTIDE SEQUENCE [LARGE SCALE GENOMIC DNA]</scope>
    <source>
        <strain evidence="11">LQN</strain>
        <tissue evidence="11">Leaf</tissue>
    </source>
</reference>
<evidence type="ECO:0000256" key="7">
    <source>
        <dbReference type="ARBA" id="ARBA00022989"/>
    </source>
</evidence>
<dbReference type="EMBL" id="JAWPEI010000005">
    <property type="protein sequence ID" value="KAK4727750.1"/>
    <property type="molecule type" value="Genomic_DNA"/>
</dbReference>
<dbReference type="Proteomes" id="UP001311915">
    <property type="component" value="Unassembled WGS sequence"/>
</dbReference>
<gene>
    <name evidence="11" type="ORF">R3W88_032667</name>
</gene>
<proteinExistence type="inferred from homology"/>
<keyword evidence="12" id="KW-1185">Reference proteome</keyword>
<keyword evidence="7" id="KW-1133">Transmembrane helix</keyword>
<dbReference type="AlphaFoldDB" id="A0AAV9LPT3"/>
<keyword evidence="8" id="KW-0472">Membrane</keyword>
<keyword evidence="4" id="KW-0433">Leucine-rich repeat</keyword>
<keyword evidence="9" id="KW-0675">Receptor</keyword>
<keyword evidence="3" id="KW-1003">Cell membrane</keyword>
<accession>A0AAV9LPT3</accession>
<evidence type="ECO:0000313" key="12">
    <source>
        <dbReference type="Proteomes" id="UP001311915"/>
    </source>
</evidence>
<comment type="similarity">
    <text evidence="2">Belongs to the RLP family.</text>
</comment>